<proteinExistence type="predicted"/>
<evidence type="ECO:0000313" key="2">
    <source>
        <dbReference type="Proteomes" id="UP000812961"/>
    </source>
</evidence>
<evidence type="ECO:0000313" key="1">
    <source>
        <dbReference type="EMBL" id="MBW8684489.1"/>
    </source>
</evidence>
<comment type="caution">
    <text evidence="1">The sequence shown here is derived from an EMBL/GenBank/DDBJ whole genome shotgun (WGS) entry which is preliminary data.</text>
</comment>
<gene>
    <name evidence="1" type="ORF">K1Y79_09105</name>
</gene>
<dbReference type="EMBL" id="JAICCF010000002">
    <property type="protein sequence ID" value="MBW8684489.1"/>
    <property type="molecule type" value="Genomic_DNA"/>
</dbReference>
<sequence>MLYHFPYFGNINIAELKDYYQTKIILSGNPVSVDLNFNGPSIDLLLADSISTFLNNAAALGVRTNDYIKQDFVTRTGETLPYITEMLEHMDKKELLDLENNPIKKAYYRGFGFSNKPRYLLGKLKLIRIGLYPESSNQFAIFDYTYDIGGSPCNQLLVVRTDIGGTLQEVDWES</sequence>
<name>A0ABS7GA18_9BACT</name>
<keyword evidence="2" id="KW-1185">Reference proteome</keyword>
<dbReference type="RefSeq" id="WP_220249708.1">
    <property type="nucleotide sequence ID" value="NZ_JAICCF010000002.1"/>
</dbReference>
<protein>
    <submittedName>
        <fullName evidence="1">DUF2004 domain-containing protein</fullName>
    </submittedName>
</protein>
<organism evidence="1 2">
    <name type="scientific">Chitinophaga rhizophila</name>
    <dbReference type="NCBI Taxonomy" id="2866212"/>
    <lineage>
        <taxon>Bacteria</taxon>
        <taxon>Pseudomonadati</taxon>
        <taxon>Bacteroidota</taxon>
        <taxon>Chitinophagia</taxon>
        <taxon>Chitinophagales</taxon>
        <taxon>Chitinophagaceae</taxon>
        <taxon>Chitinophaga</taxon>
    </lineage>
</organism>
<accession>A0ABS7GA18</accession>
<dbReference type="Proteomes" id="UP000812961">
    <property type="component" value="Unassembled WGS sequence"/>
</dbReference>
<reference evidence="1 2" key="1">
    <citation type="submission" date="2021-08" db="EMBL/GenBank/DDBJ databases">
        <title>The genome sequence of Chitinophaga sp. B61.</title>
        <authorList>
            <person name="Zhang X."/>
        </authorList>
    </citation>
    <scope>NUCLEOTIDE SEQUENCE [LARGE SCALE GENOMIC DNA]</scope>
    <source>
        <strain evidence="1 2">B61</strain>
    </source>
</reference>